<dbReference type="PANTHER" id="PTHR33112:SF16">
    <property type="entry name" value="HETEROKARYON INCOMPATIBILITY DOMAIN-CONTAINING PROTEIN"/>
    <property type="match status" value="1"/>
</dbReference>
<evidence type="ECO:0000256" key="1">
    <source>
        <dbReference type="SAM" id="MobiDB-lite"/>
    </source>
</evidence>
<dbReference type="OrthoDB" id="4588820at2759"/>
<dbReference type="Proteomes" id="UP000078237">
    <property type="component" value="Unassembled WGS sequence"/>
</dbReference>
<feature type="region of interest" description="Disordered" evidence="1">
    <location>
        <begin position="250"/>
        <end position="281"/>
    </location>
</feature>
<dbReference type="VEuPathDB" id="FungiDB:MMYC01_204470"/>
<dbReference type="VEuPathDB" id="FungiDB:MMYC01_209323"/>
<accession>A0A175W7G8</accession>
<feature type="domain" description="Heterokaryon incompatibility" evidence="2">
    <location>
        <begin position="16"/>
        <end position="178"/>
    </location>
</feature>
<reference evidence="4 5" key="3">
    <citation type="submission" date="2016-01" db="EMBL/GenBank/DDBJ databases">
        <title>Madurella mycetomatis genome sequencing.</title>
        <authorList>
            <person name="Van De Sande W."/>
        </authorList>
    </citation>
    <scope>NUCLEOTIDE SEQUENCE [LARGE SCALE GENOMIC DNA]</scope>
    <source>
        <strain evidence="5">mm55</strain>
        <strain evidence="4">Mm55</strain>
    </source>
</reference>
<gene>
    <name evidence="4" type="ORF">MMYC01_204470</name>
    <name evidence="3" type="ORF">MMYC01_209323</name>
</gene>
<dbReference type="InterPro" id="IPR010730">
    <property type="entry name" value="HET"/>
</dbReference>
<protein>
    <recommendedName>
        <fullName evidence="2">Heterokaryon incompatibility domain-containing protein</fullName>
    </recommendedName>
</protein>
<reference evidence="4" key="1">
    <citation type="submission" date="2015-06" db="EMBL/GenBank/DDBJ databases">
        <authorList>
            <person name="Hoefler B.C."/>
            <person name="Straight P.D."/>
        </authorList>
    </citation>
    <scope>NUCLEOTIDE SEQUENCE [LARGE SCALE GENOMIC DNA]</scope>
    <source>
        <strain evidence="4">Mm55</strain>
    </source>
</reference>
<dbReference type="Pfam" id="PF06985">
    <property type="entry name" value="HET"/>
    <property type="match status" value="1"/>
</dbReference>
<comment type="caution">
    <text evidence="4">The sequence shown here is derived from an EMBL/GenBank/DDBJ whole genome shotgun (WGS) entry which is preliminary data.</text>
</comment>
<keyword evidence="5" id="KW-1185">Reference proteome</keyword>
<evidence type="ECO:0000313" key="5">
    <source>
        <dbReference type="Proteomes" id="UP000078237"/>
    </source>
</evidence>
<dbReference type="EMBL" id="LCTW02000349">
    <property type="protein sequence ID" value="KXX74466.1"/>
    <property type="molecule type" value="Genomic_DNA"/>
</dbReference>
<organism evidence="4 5">
    <name type="scientific">Madurella mycetomatis</name>
    <dbReference type="NCBI Taxonomy" id="100816"/>
    <lineage>
        <taxon>Eukaryota</taxon>
        <taxon>Fungi</taxon>
        <taxon>Dikarya</taxon>
        <taxon>Ascomycota</taxon>
        <taxon>Pezizomycotina</taxon>
        <taxon>Sordariomycetes</taxon>
        <taxon>Sordariomycetidae</taxon>
        <taxon>Sordariales</taxon>
        <taxon>Sordariales incertae sedis</taxon>
        <taxon>Madurella</taxon>
    </lineage>
</organism>
<dbReference type="EMBL" id="LCTW02000083">
    <property type="protein sequence ID" value="KXX79573.1"/>
    <property type="molecule type" value="Genomic_DNA"/>
</dbReference>
<dbReference type="PANTHER" id="PTHR33112">
    <property type="entry name" value="DOMAIN PROTEIN, PUTATIVE-RELATED"/>
    <property type="match status" value="1"/>
</dbReference>
<reference evidence="5" key="2">
    <citation type="submission" date="2015-06" db="EMBL/GenBank/DDBJ databases">
        <authorList>
            <person name="van de Sande W.W.J."/>
        </authorList>
    </citation>
    <scope>NUCLEOTIDE SEQUENCE [LARGE SCALE GENOMIC DNA]</scope>
    <source>
        <strain evidence="5">mm55</strain>
    </source>
</reference>
<dbReference type="AlphaFoldDB" id="A0A175W7G8"/>
<dbReference type="STRING" id="100816.A0A175W7G8"/>
<evidence type="ECO:0000313" key="3">
    <source>
        <dbReference type="EMBL" id="KXX74466.1"/>
    </source>
</evidence>
<sequence length="349" mass="39129">MTKSRSLRTNGEEAAYVALSHCWAKHQPLTTKKGTLQQRKKGIPLVNVPQAFQDAILVTRKLGIGYLWIGSLCIIQNDSDDWVREAARKCSVYQNATLTISADAARGSTQGLLKQVSARRFSPAVALPVSGNDLNSNPVYIREIAVGSWERPGELGGLHLMDIQRAEPLLGRAWVLQEWLLSRRISHFCSGELFWECNTPMQCEYKIRGVPICQILDVTATPATSDPTARVQMARLEFVDPSANFRDLRDRRVGRQRRDKNPSVDGGEMIPDVNDPDTGSTESNDLTLIILMRTELEFGRTDLDGLALRKVGETQGQTFERVGKVTLRDYDRNWKVWMSESSQTTVVII</sequence>
<evidence type="ECO:0000313" key="4">
    <source>
        <dbReference type="EMBL" id="KXX79573.1"/>
    </source>
</evidence>
<proteinExistence type="predicted"/>
<name>A0A175W7G8_9PEZI</name>
<evidence type="ECO:0000259" key="2">
    <source>
        <dbReference type="Pfam" id="PF06985"/>
    </source>
</evidence>